<evidence type="ECO:0000259" key="1">
    <source>
        <dbReference type="Pfam" id="PF05699"/>
    </source>
</evidence>
<reference evidence="2" key="1">
    <citation type="submission" date="2023-03" db="EMBL/GenBank/DDBJ databases">
        <title>Massive genome expansion in bonnet fungi (Mycena s.s.) driven by repeated elements and novel gene families across ecological guilds.</title>
        <authorList>
            <consortium name="Lawrence Berkeley National Laboratory"/>
            <person name="Harder C.B."/>
            <person name="Miyauchi S."/>
            <person name="Viragh M."/>
            <person name="Kuo A."/>
            <person name="Thoen E."/>
            <person name="Andreopoulos B."/>
            <person name="Lu D."/>
            <person name="Skrede I."/>
            <person name="Drula E."/>
            <person name="Henrissat B."/>
            <person name="Morin E."/>
            <person name="Kohler A."/>
            <person name="Barry K."/>
            <person name="LaButti K."/>
            <person name="Morin E."/>
            <person name="Salamov A."/>
            <person name="Lipzen A."/>
            <person name="Mereny Z."/>
            <person name="Hegedus B."/>
            <person name="Baldrian P."/>
            <person name="Stursova M."/>
            <person name="Weitz H."/>
            <person name="Taylor A."/>
            <person name="Grigoriev I.V."/>
            <person name="Nagy L.G."/>
            <person name="Martin F."/>
            <person name="Kauserud H."/>
        </authorList>
    </citation>
    <scope>NUCLEOTIDE SEQUENCE</scope>
    <source>
        <strain evidence="2">9144</strain>
    </source>
</reference>
<dbReference type="InterPro" id="IPR008906">
    <property type="entry name" value="HATC_C_dom"/>
</dbReference>
<accession>A0AAD6V8Y0</accession>
<dbReference type="AlphaFoldDB" id="A0AAD6V8Y0"/>
<dbReference type="SUPFAM" id="SSF53098">
    <property type="entry name" value="Ribonuclease H-like"/>
    <property type="match status" value="1"/>
</dbReference>
<proteinExistence type="predicted"/>
<gene>
    <name evidence="2" type="ORF">GGX14DRAFT_367640</name>
</gene>
<dbReference type="Proteomes" id="UP001219525">
    <property type="component" value="Unassembled WGS sequence"/>
</dbReference>
<protein>
    <recommendedName>
        <fullName evidence="1">HAT C-terminal dimerisation domain-containing protein</fullName>
    </recommendedName>
</protein>
<dbReference type="GO" id="GO:0046983">
    <property type="term" value="F:protein dimerization activity"/>
    <property type="evidence" value="ECO:0007669"/>
    <property type="project" value="InterPro"/>
</dbReference>
<comment type="caution">
    <text evidence="2">The sequence shown here is derived from an EMBL/GenBank/DDBJ whole genome shotgun (WGS) entry which is preliminary data.</text>
</comment>
<evidence type="ECO:0000313" key="3">
    <source>
        <dbReference type="Proteomes" id="UP001219525"/>
    </source>
</evidence>
<name>A0AAD6V8Y0_9AGAR</name>
<feature type="domain" description="HAT C-terminal dimerisation" evidence="1">
    <location>
        <begin position="130"/>
        <end position="181"/>
    </location>
</feature>
<keyword evidence="3" id="KW-1185">Reference proteome</keyword>
<organism evidence="2 3">
    <name type="scientific">Mycena pura</name>
    <dbReference type="NCBI Taxonomy" id="153505"/>
    <lineage>
        <taxon>Eukaryota</taxon>
        <taxon>Fungi</taxon>
        <taxon>Dikarya</taxon>
        <taxon>Basidiomycota</taxon>
        <taxon>Agaricomycotina</taxon>
        <taxon>Agaricomycetes</taxon>
        <taxon>Agaricomycetidae</taxon>
        <taxon>Agaricales</taxon>
        <taxon>Marasmiineae</taxon>
        <taxon>Mycenaceae</taxon>
        <taxon>Mycena</taxon>
    </lineage>
</organism>
<dbReference type="InterPro" id="IPR012337">
    <property type="entry name" value="RNaseH-like_sf"/>
</dbReference>
<dbReference type="Pfam" id="PF05699">
    <property type="entry name" value="Dimer_Tnp_hAT"/>
    <property type="match status" value="1"/>
</dbReference>
<sequence>MTRLCIDWRCVRRTFFPFICPQSFTVMHPAYGVSYLEKMGWPKAWRDKAVDLAREEWTEHYRVETPSTDSSIEVLAPRTLFNELDVTLITIDPFEHFIASPPIPKAHCQQPLVWFGTISPYASGPSPNNKVLIRMAQDFLGAPATPVDVERAFSHGGGMTTKHRHALSAETIRANALVSAWHHDGLVPEEAAVKIFGSLQSRKKAKPIDLASDKDAESEASETCTISVFTRYTYFTLFTLST</sequence>
<dbReference type="EMBL" id="JARJCW010000041">
    <property type="protein sequence ID" value="KAJ7206118.1"/>
    <property type="molecule type" value="Genomic_DNA"/>
</dbReference>
<evidence type="ECO:0000313" key="2">
    <source>
        <dbReference type="EMBL" id="KAJ7206118.1"/>
    </source>
</evidence>